<feature type="signal peptide" evidence="1">
    <location>
        <begin position="1"/>
        <end position="23"/>
    </location>
</feature>
<dbReference type="HOGENOM" id="CLU_090389_8_4_7"/>
<gene>
    <name evidence="2" type="ordered locus">Saut_0038</name>
</gene>
<reference evidence="3" key="1">
    <citation type="journal article" date="2010" name="Stand. Genomic Sci.">
        <title>Complete genome sequence of Sulfurimonas autotrophica type strain (OK10).</title>
        <authorList>
            <person name="Sikorski J."/>
            <person name="Munk C."/>
            <person name="Lapidus A."/>
            <person name="Djao O."/>
            <person name="Lucas S."/>
            <person name="Glavina Del Rio T."/>
            <person name="Nolan M."/>
            <person name="Tice H."/>
            <person name="Han C."/>
            <person name="Cheng J."/>
            <person name="Tapia R."/>
            <person name="Goodwin L."/>
            <person name="Pitluck S."/>
            <person name="Liolios K."/>
            <person name="Ivanova N."/>
            <person name="Mavromatis K."/>
            <person name="Mikhailova N."/>
            <person name="Pati A."/>
            <person name="Sims D."/>
            <person name="Meincke L."/>
            <person name="Brettin T."/>
            <person name="Detter J."/>
            <person name="Chen A."/>
            <person name="Palaniappan K."/>
            <person name="Land M."/>
            <person name="Hauser L."/>
            <person name="Chang Y."/>
            <person name="Jeffries C."/>
            <person name="Rohde M."/>
            <person name="Lang E."/>
            <person name="Spring S."/>
            <person name="Goker M."/>
            <person name="Woyke T."/>
            <person name="Bristow J."/>
            <person name="Eisen J."/>
            <person name="Markowitz V."/>
            <person name="Hugenholtz P."/>
            <person name="Kyrpides N."/>
            <person name="Klenk H."/>
        </authorList>
    </citation>
    <scope>NUCLEOTIDE SEQUENCE [LARGE SCALE GENOMIC DNA]</scope>
    <source>
        <strain evidence="3">ATCC BAA-671 / DSM 16294 / JCM 11897 / OK10</strain>
    </source>
</reference>
<evidence type="ECO:0008006" key="4">
    <source>
        <dbReference type="Google" id="ProtNLM"/>
    </source>
</evidence>
<dbReference type="eggNOG" id="COG0526">
    <property type="taxonomic scope" value="Bacteria"/>
</dbReference>
<keyword evidence="1" id="KW-0732">Signal</keyword>
<dbReference type="OrthoDB" id="5372638at2"/>
<dbReference type="EMBL" id="CP002205">
    <property type="protein sequence ID" value="ADN08087.1"/>
    <property type="molecule type" value="Genomic_DNA"/>
</dbReference>
<sequence length="131" mass="15409">MRKLLLIALLATLSFAQSYKDFARDYGYETVYSVAFAKAKKEKKPILMVQVTNYCPWCRKLEKKVLAKEKINTDIHKRFIPLIVNREEAVLPKRFTTPIVPVTYIIDYKDDTKFTKIMGYKNKKDFAHLIK</sequence>
<name>E0USR0_SULAO</name>
<feature type="chain" id="PRO_5003141517" description="DUF255 domain-containing protein" evidence="1">
    <location>
        <begin position="24"/>
        <end position="131"/>
    </location>
</feature>
<dbReference type="Pfam" id="PF13899">
    <property type="entry name" value="Thioredoxin_7"/>
    <property type="match status" value="1"/>
</dbReference>
<accession>E0USR0</accession>
<evidence type="ECO:0000256" key="1">
    <source>
        <dbReference type="SAM" id="SignalP"/>
    </source>
</evidence>
<evidence type="ECO:0000313" key="3">
    <source>
        <dbReference type="Proteomes" id="UP000007803"/>
    </source>
</evidence>
<dbReference type="Proteomes" id="UP000007803">
    <property type="component" value="Chromosome"/>
</dbReference>
<dbReference type="RefSeq" id="WP_013325843.1">
    <property type="nucleotide sequence ID" value="NC_014506.1"/>
</dbReference>
<dbReference type="SUPFAM" id="SSF52833">
    <property type="entry name" value="Thioredoxin-like"/>
    <property type="match status" value="1"/>
</dbReference>
<evidence type="ECO:0000313" key="2">
    <source>
        <dbReference type="EMBL" id="ADN08087.1"/>
    </source>
</evidence>
<proteinExistence type="predicted"/>
<organism evidence="2 3">
    <name type="scientific">Sulfurimonas autotrophica (strain ATCC BAA-671 / DSM 16294 / JCM 11897 / OK10)</name>
    <dbReference type="NCBI Taxonomy" id="563040"/>
    <lineage>
        <taxon>Bacteria</taxon>
        <taxon>Pseudomonadati</taxon>
        <taxon>Campylobacterota</taxon>
        <taxon>Epsilonproteobacteria</taxon>
        <taxon>Campylobacterales</taxon>
        <taxon>Sulfurimonadaceae</taxon>
        <taxon>Sulfurimonas</taxon>
    </lineage>
</organism>
<dbReference type="Gene3D" id="3.40.30.10">
    <property type="entry name" value="Glutaredoxin"/>
    <property type="match status" value="1"/>
</dbReference>
<dbReference type="InterPro" id="IPR036249">
    <property type="entry name" value="Thioredoxin-like_sf"/>
</dbReference>
<dbReference type="KEGG" id="sua:Saut_0038"/>
<dbReference type="AlphaFoldDB" id="E0USR0"/>
<dbReference type="STRING" id="563040.Saut_0038"/>
<keyword evidence="3" id="KW-1185">Reference proteome</keyword>
<protein>
    <recommendedName>
        <fullName evidence="4">DUF255 domain-containing protein</fullName>
    </recommendedName>
</protein>